<dbReference type="InterPro" id="IPR003395">
    <property type="entry name" value="RecF/RecN/SMC_N"/>
</dbReference>
<evidence type="ECO:0000313" key="8">
    <source>
        <dbReference type="EMBL" id="KUG22652.1"/>
    </source>
</evidence>
<evidence type="ECO:0000256" key="5">
    <source>
        <dbReference type="ARBA" id="ARBA00023054"/>
    </source>
</evidence>
<dbReference type="GO" id="GO:0003677">
    <property type="term" value="F:DNA binding"/>
    <property type="evidence" value="ECO:0007669"/>
    <property type="project" value="UniProtKB-KW"/>
</dbReference>
<reference evidence="8" key="1">
    <citation type="journal article" date="2015" name="Proc. Natl. Acad. Sci. U.S.A.">
        <title>Networks of energetic and metabolic interactions define dynamics in microbial communities.</title>
        <authorList>
            <person name="Embree M."/>
            <person name="Liu J.K."/>
            <person name="Al-Bassam M.M."/>
            <person name="Zengler K."/>
        </authorList>
    </citation>
    <scope>NUCLEOTIDE SEQUENCE</scope>
</reference>
<dbReference type="FunFam" id="3.40.50.300:FF:000901">
    <property type="entry name" value="Chromosome partition protein Smc"/>
    <property type="match status" value="1"/>
</dbReference>
<organism evidence="8">
    <name type="scientific">hydrocarbon metagenome</name>
    <dbReference type="NCBI Taxonomy" id="938273"/>
    <lineage>
        <taxon>unclassified sequences</taxon>
        <taxon>metagenomes</taxon>
        <taxon>ecological metagenomes</taxon>
    </lineage>
</organism>
<dbReference type="Pfam" id="PF02463">
    <property type="entry name" value="SMC_N"/>
    <property type="match status" value="1"/>
</dbReference>
<proteinExistence type="predicted"/>
<dbReference type="Gene3D" id="3.40.50.300">
    <property type="entry name" value="P-loop containing nucleotide triphosphate hydrolases"/>
    <property type="match status" value="1"/>
</dbReference>
<keyword evidence="5" id="KW-0175">Coiled coil</keyword>
<dbReference type="PANTHER" id="PTHR43977">
    <property type="entry name" value="STRUCTURAL MAINTENANCE OF CHROMOSOMES PROTEIN 3"/>
    <property type="match status" value="1"/>
</dbReference>
<evidence type="ECO:0000256" key="4">
    <source>
        <dbReference type="ARBA" id="ARBA00022840"/>
    </source>
</evidence>
<dbReference type="EMBL" id="LNQE01000947">
    <property type="protein sequence ID" value="KUG22652.1"/>
    <property type="molecule type" value="Genomic_DNA"/>
</dbReference>
<evidence type="ECO:0000259" key="7">
    <source>
        <dbReference type="Pfam" id="PF02463"/>
    </source>
</evidence>
<dbReference type="SUPFAM" id="SSF52540">
    <property type="entry name" value="P-loop containing nucleoside triphosphate hydrolases"/>
    <property type="match status" value="1"/>
</dbReference>
<dbReference type="GO" id="GO:0005737">
    <property type="term" value="C:cytoplasm"/>
    <property type="evidence" value="ECO:0007669"/>
    <property type="project" value="UniProtKB-SubCell"/>
</dbReference>
<comment type="caution">
    <text evidence="8">The sequence shown here is derived from an EMBL/GenBank/DDBJ whole genome shotgun (WGS) entry which is preliminary data.</text>
</comment>
<dbReference type="AlphaFoldDB" id="A0A0W8FP42"/>
<sequence>MNGGNLRNIIAEKHDVDLKNMAVEFTKIEEEKLAEITALLEKNKQIIDEFGEVNLLALNEYEELDKRYNFLSTQIADLNTSLNVLQRTIARINKISRSRFAETFESVNSCFKEVFAQIFPGGRGELILTDENDLLETGVDIDIQVPGKRKQNVSLLSGGEKSLVAVALIFAILKYRPSPFLVLDEVDAALDDANTNLFNRLIKDVAEKSQVVMITHNKSTMEVADTLFGVTMQKQGISSLVSVSLN</sequence>
<dbReference type="GO" id="GO:0005524">
    <property type="term" value="F:ATP binding"/>
    <property type="evidence" value="ECO:0007669"/>
    <property type="project" value="UniProtKB-KW"/>
</dbReference>
<keyword evidence="3" id="KW-0547">Nucleotide-binding</keyword>
<keyword evidence="2" id="KW-0963">Cytoplasm</keyword>
<evidence type="ECO:0000256" key="2">
    <source>
        <dbReference type="ARBA" id="ARBA00022490"/>
    </source>
</evidence>
<keyword evidence="4" id="KW-0067">ATP-binding</keyword>
<feature type="domain" description="RecF/RecN/SMC N-terminal" evidence="7">
    <location>
        <begin position="49"/>
        <end position="238"/>
    </location>
</feature>
<evidence type="ECO:0000256" key="3">
    <source>
        <dbReference type="ARBA" id="ARBA00022741"/>
    </source>
</evidence>
<keyword evidence="6" id="KW-0238">DNA-binding</keyword>
<comment type="subcellular location">
    <subcellularLocation>
        <location evidence="1">Cytoplasm</location>
    </subcellularLocation>
</comment>
<accession>A0A0W8FP42</accession>
<name>A0A0W8FP42_9ZZZZ</name>
<evidence type="ECO:0000256" key="6">
    <source>
        <dbReference type="ARBA" id="ARBA00023125"/>
    </source>
</evidence>
<gene>
    <name evidence="8" type="ORF">ASZ90_007573</name>
</gene>
<protein>
    <submittedName>
        <fullName evidence="8">Chromosome partition protein smc</fullName>
    </submittedName>
</protein>
<dbReference type="InterPro" id="IPR027417">
    <property type="entry name" value="P-loop_NTPase"/>
</dbReference>
<evidence type="ECO:0000256" key="1">
    <source>
        <dbReference type="ARBA" id="ARBA00004496"/>
    </source>
</evidence>